<organism evidence="1 3">
    <name type="scientific">Holdemania massiliensis</name>
    <dbReference type="NCBI Taxonomy" id="1468449"/>
    <lineage>
        <taxon>Bacteria</taxon>
        <taxon>Bacillati</taxon>
        <taxon>Bacillota</taxon>
        <taxon>Erysipelotrichia</taxon>
        <taxon>Erysipelotrichales</taxon>
        <taxon>Erysipelotrichaceae</taxon>
        <taxon>Holdemania</taxon>
    </lineage>
</organism>
<evidence type="ECO:0000313" key="4">
    <source>
        <dbReference type="Proteomes" id="UP000480929"/>
    </source>
</evidence>
<dbReference type="Proteomes" id="UP000480929">
    <property type="component" value="Unassembled WGS sequence"/>
</dbReference>
<reference evidence="3 4" key="1">
    <citation type="journal article" date="2019" name="Nat. Med.">
        <title>A library of human gut bacterial isolates paired with longitudinal multiomics data enables mechanistic microbiome research.</title>
        <authorList>
            <person name="Poyet M."/>
            <person name="Groussin M."/>
            <person name="Gibbons S.M."/>
            <person name="Avila-Pacheco J."/>
            <person name="Jiang X."/>
            <person name="Kearney S.M."/>
            <person name="Perrotta A.R."/>
            <person name="Berdy B."/>
            <person name="Zhao S."/>
            <person name="Lieberman T.D."/>
            <person name="Swanson P.K."/>
            <person name="Smith M."/>
            <person name="Roesemann S."/>
            <person name="Alexander J.E."/>
            <person name="Rich S.A."/>
            <person name="Livny J."/>
            <person name="Vlamakis H."/>
            <person name="Clish C."/>
            <person name="Bullock K."/>
            <person name="Deik A."/>
            <person name="Scott J."/>
            <person name="Pierce K.A."/>
            <person name="Xavier R.J."/>
            <person name="Alm E.J."/>
        </authorList>
    </citation>
    <scope>NUCLEOTIDE SEQUENCE [LARGE SCALE GENOMIC DNA]</scope>
    <source>
        <strain evidence="1 3">BIOML-A4</strain>
        <strain evidence="2 4">BIOML-A5</strain>
    </source>
</reference>
<dbReference type="RefSeq" id="WP_154238993.1">
    <property type="nucleotide sequence ID" value="NZ_CALJPI010000137.1"/>
</dbReference>
<comment type="caution">
    <text evidence="1">The sequence shown here is derived from an EMBL/GenBank/DDBJ whole genome shotgun (WGS) entry which is preliminary data.</text>
</comment>
<keyword evidence="4" id="KW-1185">Reference proteome</keyword>
<sequence>MAPIERTVLAPTIGAFLYRFKSEVIGMAKCFTQQEKEILKANPNVKAVRENRLTLTYEFRLKLWEHYQKGDSLKTVFIQHEFDLQVIDAKYIRSIKLNFKRNGCPSGGTNKTLGTNESRRTNTREEVQSLLKSGLFVKSRKGIAFHLK</sequence>
<dbReference type="EMBL" id="WKPJ01000015">
    <property type="protein sequence ID" value="MSA89786.1"/>
    <property type="molecule type" value="Genomic_DNA"/>
</dbReference>
<dbReference type="EMBL" id="WKPI01000017">
    <property type="protein sequence ID" value="MSC33541.1"/>
    <property type="molecule type" value="Genomic_DNA"/>
</dbReference>
<evidence type="ECO:0000313" key="2">
    <source>
        <dbReference type="EMBL" id="MSC33541.1"/>
    </source>
</evidence>
<evidence type="ECO:0000313" key="3">
    <source>
        <dbReference type="Proteomes" id="UP000433575"/>
    </source>
</evidence>
<dbReference type="AlphaFoldDB" id="A0A6N7S902"/>
<proteinExistence type="predicted"/>
<protein>
    <submittedName>
        <fullName evidence="1">Uncharacterized protein</fullName>
    </submittedName>
</protein>
<dbReference type="OrthoDB" id="9972368at2"/>
<accession>A0A6N7S902</accession>
<evidence type="ECO:0000313" key="1">
    <source>
        <dbReference type="EMBL" id="MSA89786.1"/>
    </source>
</evidence>
<dbReference type="Proteomes" id="UP000433575">
    <property type="component" value="Unassembled WGS sequence"/>
</dbReference>
<name>A0A6N7S902_9FIRM</name>
<gene>
    <name evidence="2" type="ORF">GKD88_10455</name>
    <name evidence="1" type="ORF">GKE08_10655</name>
</gene>